<dbReference type="PANTHER" id="PTHR12436">
    <property type="entry name" value="80 KDA MCM3-ASSOCIATED PROTEIN"/>
    <property type="match status" value="1"/>
</dbReference>
<organism evidence="2 3">
    <name type="scientific">Candidula unifasciata</name>
    <dbReference type="NCBI Taxonomy" id="100452"/>
    <lineage>
        <taxon>Eukaryota</taxon>
        <taxon>Metazoa</taxon>
        <taxon>Spiralia</taxon>
        <taxon>Lophotrochozoa</taxon>
        <taxon>Mollusca</taxon>
        <taxon>Gastropoda</taxon>
        <taxon>Heterobranchia</taxon>
        <taxon>Euthyneura</taxon>
        <taxon>Panpulmonata</taxon>
        <taxon>Eupulmonata</taxon>
        <taxon>Stylommatophora</taxon>
        <taxon>Helicina</taxon>
        <taxon>Helicoidea</taxon>
        <taxon>Geomitridae</taxon>
        <taxon>Candidula</taxon>
    </lineage>
</organism>
<dbReference type="EMBL" id="CAJHNH020007112">
    <property type="protein sequence ID" value="CAG5134377.1"/>
    <property type="molecule type" value="Genomic_DNA"/>
</dbReference>
<dbReference type="GO" id="GO:0005813">
    <property type="term" value="C:centrosome"/>
    <property type="evidence" value="ECO:0007669"/>
    <property type="project" value="TreeGrafter"/>
</dbReference>
<dbReference type="InterPro" id="IPR045107">
    <property type="entry name" value="SAC3/GANP/THP3"/>
</dbReference>
<dbReference type="GO" id="GO:0005634">
    <property type="term" value="C:nucleus"/>
    <property type="evidence" value="ECO:0007669"/>
    <property type="project" value="TreeGrafter"/>
</dbReference>
<gene>
    <name evidence="2" type="ORF">CUNI_LOCUS19935</name>
</gene>
<evidence type="ECO:0000259" key="1">
    <source>
        <dbReference type="Pfam" id="PF03399"/>
    </source>
</evidence>
<feature type="non-terminal residue" evidence="2">
    <location>
        <position position="210"/>
    </location>
</feature>
<dbReference type="GO" id="GO:0005819">
    <property type="term" value="C:spindle"/>
    <property type="evidence" value="ECO:0007669"/>
    <property type="project" value="TreeGrafter"/>
</dbReference>
<feature type="domain" description="SAC3/GANP/THP3 conserved" evidence="1">
    <location>
        <begin position="15"/>
        <end position="209"/>
    </location>
</feature>
<proteinExistence type="predicted"/>
<dbReference type="Pfam" id="PF03399">
    <property type="entry name" value="SAC3_GANP"/>
    <property type="match status" value="1"/>
</dbReference>
<evidence type="ECO:0000313" key="3">
    <source>
        <dbReference type="Proteomes" id="UP000678393"/>
    </source>
</evidence>
<accession>A0A8S3ZXF0</accession>
<dbReference type="GO" id="GO:0051298">
    <property type="term" value="P:centrosome duplication"/>
    <property type="evidence" value="ECO:0007669"/>
    <property type="project" value="TreeGrafter"/>
</dbReference>
<dbReference type="PANTHER" id="PTHR12436:SF38">
    <property type="entry name" value="SAC3 DOMAIN-CONTAINING PROTEIN 1"/>
    <property type="match status" value="1"/>
</dbReference>
<keyword evidence="3" id="KW-1185">Reference proteome</keyword>
<dbReference type="Proteomes" id="UP000678393">
    <property type="component" value="Unassembled WGS sequence"/>
</dbReference>
<dbReference type="OrthoDB" id="264795at2759"/>
<dbReference type="GO" id="GO:0051225">
    <property type="term" value="P:spindle assembly"/>
    <property type="evidence" value="ECO:0007669"/>
    <property type="project" value="TreeGrafter"/>
</dbReference>
<dbReference type="Gene3D" id="1.25.40.990">
    <property type="match status" value="1"/>
</dbReference>
<name>A0A8S3ZXF0_9EUPU</name>
<dbReference type="InterPro" id="IPR005062">
    <property type="entry name" value="SAC3/GANP/THP3_conserved"/>
</dbReference>
<protein>
    <recommendedName>
        <fullName evidence="1">SAC3/GANP/THP3 conserved domain-containing protein</fullName>
    </recommendedName>
</protein>
<sequence>MEISSKTVEGTCQQMCSRQEMIMRENEGLLHLLEVLTIGDDNLNRNTKADPSRIVKQFSRPAAGRAETDPSDLRPAPVLKETVTYLFESVVPRDHPAWSSVYEFVFDRLRAVRQDMVIQDITGTDAICLLEQIVRFHVYASYRLRGCDLAVFDPVINKQHLLECLKRLLYLYQVTPGCHNNRAEFESVYLLSNLGDTHALTHFLDLKPDI</sequence>
<comment type="caution">
    <text evidence="2">The sequence shown here is derived from an EMBL/GenBank/DDBJ whole genome shotgun (WGS) entry which is preliminary data.</text>
</comment>
<evidence type="ECO:0000313" key="2">
    <source>
        <dbReference type="EMBL" id="CAG5134377.1"/>
    </source>
</evidence>
<dbReference type="AlphaFoldDB" id="A0A8S3ZXF0"/>
<reference evidence="2" key="1">
    <citation type="submission" date="2021-04" db="EMBL/GenBank/DDBJ databases">
        <authorList>
            <consortium name="Molecular Ecology Group"/>
        </authorList>
    </citation>
    <scope>NUCLEOTIDE SEQUENCE</scope>
</reference>